<gene>
    <name evidence="1" type="ORF">UFOPK2169_00689</name>
</gene>
<name>A0A6J6KJP6_9ZZZZ</name>
<organism evidence="1">
    <name type="scientific">freshwater metagenome</name>
    <dbReference type="NCBI Taxonomy" id="449393"/>
    <lineage>
        <taxon>unclassified sequences</taxon>
        <taxon>metagenomes</taxon>
        <taxon>ecological metagenomes</taxon>
    </lineage>
</organism>
<accession>A0A6J6KJP6</accession>
<reference evidence="1" key="1">
    <citation type="submission" date="2020-05" db="EMBL/GenBank/DDBJ databases">
        <authorList>
            <person name="Chiriac C."/>
            <person name="Salcher M."/>
            <person name="Ghai R."/>
            <person name="Kavagutti S V."/>
        </authorList>
    </citation>
    <scope>NUCLEOTIDE SEQUENCE</scope>
</reference>
<protein>
    <submittedName>
        <fullName evidence="1">Unannotated protein</fullName>
    </submittedName>
</protein>
<evidence type="ECO:0000313" key="1">
    <source>
        <dbReference type="EMBL" id="CAB4649871.1"/>
    </source>
</evidence>
<sequence length="64" mass="6525">MVESGVGALYVTVTTCALCTAVAKVNTTVEIFPADVAEFTVTGLPSTNTVYAPTGAVVERSTSL</sequence>
<proteinExistence type="predicted"/>
<dbReference type="EMBL" id="CAEZWE010000021">
    <property type="protein sequence ID" value="CAB4649871.1"/>
    <property type="molecule type" value="Genomic_DNA"/>
</dbReference>
<dbReference type="AlphaFoldDB" id="A0A6J6KJP6"/>